<comment type="caution">
    <text evidence="1">The sequence shown here is derived from an EMBL/GenBank/DDBJ whole genome shotgun (WGS) entry which is preliminary data.</text>
</comment>
<dbReference type="PANTHER" id="PTHR21446">
    <property type="entry name" value="DUF3504 DOMAIN-CONTAINING PROTEIN"/>
    <property type="match status" value="1"/>
</dbReference>
<organism evidence="1 2">
    <name type="scientific">Tegillarca granosa</name>
    <name type="common">Malaysian cockle</name>
    <name type="synonym">Anadara granosa</name>
    <dbReference type="NCBI Taxonomy" id="220873"/>
    <lineage>
        <taxon>Eukaryota</taxon>
        <taxon>Metazoa</taxon>
        <taxon>Spiralia</taxon>
        <taxon>Lophotrochozoa</taxon>
        <taxon>Mollusca</taxon>
        <taxon>Bivalvia</taxon>
        <taxon>Autobranchia</taxon>
        <taxon>Pteriomorphia</taxon>
        <taxon>Arcoida</taxon>
        <taxon>Arcoidea</taxon>
        <taxon>Arcidae</taxon>
        <taxon>Tegillarca</taxon>
    </lineage>
</organism>
<reference evidence="1 2" key="1">
    <citation type="submission" date="2022-12" db="EMBL/GenBank/DDBJ databases">
        <title>Chromosome-level genome of Tegillarca granosa.</title>
        <authorList>
            <person name="Kim J."/>
        </authorList>
    </citation>
    <scope>NUCLEOTIDE SEQUENCE [LARGE SCALE GENOMIC DNA]</scope>
    <source>
        <strain evidence="1">Teg-2019</strain>
        <tissue evidence="1">Adductor muscle</tissue>
    </source>
</reference>
<dbReference type="EMBL" id="JARBDR010000918">
    <property type="protein sequence ID" value="KAJ8301750.1"/>
    <property type="molecule type" value="Genomic_DNA"/>
</dbReference>
<evidence type="ECO:0000313" key="1">
    <source>
        <dbReference type="EMBL" id="KAJ8301750.1"/>
    </source>
</evidence>
<dbReference type="Proteomes" id="UP001217089">
    <property type="component" value="Unassembled WGS sequence"/>
</dbReference>
<protein>
    <submittedName>
        <fullName evidence="1">Uncharacterized protein</fullName>
    </submittedName>
</protein>
<dbReference type="InterPro" id="IPR052787">
    <property type="entry name" value="MAVS"/>
</dbReference>
<gene>
    <name evidence="1" type="ORF">KUTeg_020737</name>
</gene>
<name>A0ABQ9EE40_TEGGR</name>
<keyword evidence="2" id="KW-1185">Reference proteome</keyword>
<evidence type="ECO:0000313" key="2">
    <source>
        <dbReference type="Proteomes" id="UP001217089"/>
    </source>
</evidence>
<dbReference type="PANTHER" id="PTHR21446:SF12">
    <property type="entry name" value="POTASSIUM CHANNEL TETRAMERIZATION DOMAIN CONTAINING 1"/>
    <property type="match status" value="1"/>
</dbReference>
<proteinExistence type="predicted"/>
<sequence>MNSKKGLSVEFESMPKNELSSLLEKFYTEVRQENGQLYKKSTLKDLKHQGFEKIKHYPPLEKVDLVKLHQYFDLNNNVKLQEKVFLDTVL</sequence>
<accession>A0ABQ9EE40</accession>